<evidence type="ECO:0000256" key="15">
    <source>
        <dbReference type="RuleBase" id="RU004326"/>
    </source>
</evidence>
<dbReference type="Pfam" id="PF02880">
    <property type="entry name" value="PGM_PMM_III"/>
    <property type="match status" value="1"/>
</dbReference>
<dbReference type="CDD" id="cd05799">
    <property type="entry name" value="PGM2"/>
    <property type="match status" value="1"/>
</dbReference>
<evidence type="ECO:0000256" key="13">
    <source>
        <dbReference type="ARBA" id="ARBA00041398"/>
    </source>
</evidence>
<dbReference type="Pfam" id="PF00408">
    <property type="entry name" value="PGM_PMM_IV"/>
    <property type="match status" value="1"/>
</dbReference>
<comment type="catalytic activity">
    <reaction evidence="1">
        <text>alpha-D-glucose 1-phosphate = alpha-D-glucose 6-phosphate</text>
        <dbReference type="Rhea" id="RHEA:23536"/>
        <dbReference type="ChEBI" id="CHEBI:58225"/>
        <dbReference type="ChEBI" id="CHEBI:58601"/>
        <dbReference type="EC" id="5.4.2.2"/>
    </reaction>
</comment>
<dbReference type="InterPro" id="IPR005845">
    <property type="entry name" value="A-D-PHexomutase_a/b/a-II"/>
</dbReference>
<keyword evidence="8" id="KW-0597">Phosphoprotein</keyword>
<feature type="domain" description="Alpha-D-phosphohexomutase alpha/beta/alpha" evidence="19">
    <location>
        <begin position="313"/>
        <end position="431"/>
    </location>
</feature>
<evidence type="ECO:0000259" key="16">
    <source>
        <dbReference type="Pfam" id="PF00408"/>
    </source>
</evidence>
<reference evidence="20 21" key="1">
    <citation type="journal article" date="2020" name="Microorganisms">
        <title>New Insight into Antimicrobial Compounds from Food and Marine-Sourced Carnobacterium Species through Phenotype and Genome Analyses.</title>
        <authorList>
            <person name="Begrem S."/>
            <person name="Ivaniuk F."/>
            <person name="Gigout-Chevalier F."/>
            <person name="Kolypczuk L."/>
            <person name="Bonnetot S."/>
            <person name="Leroi F."/>
            <person name="Grovel O."/>
            <person name="Delbarre-Ladrat C."/>
            <person name="Passerini D."/>
        </authorList>
    </citation>
    <scope>NUCLEOTIDE SEQUENCE [LARGE SCALE GENOMIC DNA]</scope>
    <source>
        <strain evidence="20 21">MIP2551</strain>
    </source>
</reference>
<evidence type="ECO:0000256" key="8">
    <source>
        <dbReference type="ARBA" id="ARBA00022553"/>
    </source>
</evidence>
<feature type="domain" description="Alpha-D-phosphohexomutase alpha/beta/alpha" evidence="17">
    <location>
        <begin position="39"/>
        <end position="174"/>
    </location>
</feature>
<evidence type="ECO:0000256" key="3">
    <source>
        <dbReference type="ARBA" id="ARBA00005164"/>
    </source>
</evidence>
<comment type="pathway">
    <text evidence="3">Glycolipid metabolism; diglucosyl-diacylglycerol biosynthesis.</text>
</comment>
<dbReference type="PRINTS" id="PR00509">
    <property type="entry name" value="PGMPMM"/>
</dbReference>
<organism evidence="20 21">
    <name type="scientific">Carnobacterium inhibens</name>
    <dbReference type="NCBI Taxonomy" id="147709"/>
    <lineage>
        <taxon>Bacteria</taxon>
        <taxon>Bacillati</taxon>
        <taxon>Bacillota</taxon>
        <taxon>Bacilli</taxon>
        <taxon>Lactobacillales</taxon>
        <taxon>Carnobacteriaceae</taxon>
        <taxon>Carnobacterium</taxon>
    </lineage>
</organism>
<dbReference type="RefSeq" id="WP_187949033.1">
    <property type="nucleotide sequence ID" value="NZ_WNJQ01000008.1"/>
</dbReference>
<evidence type="ECO:0000256" key="10">
    <source>
        <dbReference type="ARBA" id="ARBA00022842"/>
    </source>
</evidence>
<dbReference type="Proteomes" id="UP000638836">
    <property type="component" value="Unassembled WGS sequence"/>
</dbReference>
<dbReference type="InterPro" id="IPR005846">
    <property type="entry name" value="A-D-PHexomutase_a/b/a-III"/>
</dbReference>
<evidence type="ECO:0000313" key="20">
    <source>
        <dbReference type="EMBL" id="MBC9825929.1"/>
    </source>
</evidence>
<dbReference type="InterPro" id="IPR036900">
    <property type="entry name" value="A-D-PHexomutase_C_sf"/>
</dbReference>
<dbReference type="InterPro" id="IPR016055">
    <property type="entry name" value="A-D-PHexomutase_a/b/a-I/II/III"/>
</dbReference>
<dbReference type="InterPro" id="IPR005843">
    <property type="entry name" value="A-D-PHexomutase_C"/>
</dbReference>
<comment type="pathway">
    <text evidence="4">Lipid metabolism.</text>
</comment>
<feature type="domain" description="Alpha-D-phosphohexomutase alpha/beta/alpha" evidence="18">
    <location>
        <begin position="214"/>
        <end position="306"/>
    </location>
</feature>
<evidence type="ECO:0000259" key="19">
    <source>
        <dbReference type="Pfam" id="PF02880"/>
    </source>
</evidence>
<dbReference type="Pfam" id="PF02878">
    <property type="entry name" value="PGM_PMM_I"/>
    <property type="match status" value="1"/>
</dbReference>
<evidence type="ECO:0000256" key="14">
    <source>
        <dbReference type="ARBA" id="ARBA00041467"/>
    </source>
</evidence>
<dbReference type="InterPro" id="IPR005844">
    <property type="entry name" value="A-D-PHexomutase_a/b/a-I"/>
</dbReference>
<evidence type="ECO:0000259" key="18">
    <source>
        <dbReference type="Pfam" id="PF02879"/>
    </source>
</evidence>
<dbReference type="Gene3D" id="3.40.120.10">
    <property type="entry name" value="Alpha-D-Glucose-1,6-Bisphosphate, subunit A, domain 3"/>
    <property type="match status" value="3"/>
</dbReference>
<dbReference type="Gene3D" id="3.30.310.50">
    <property type="entry name" value="Alpha-D-phosphohexomutase, C-terminal domain"/>
    <property type="match status" value="1"/>
</dbReference>
<keyword evidence="7" id="KW-0119">Carbohydrate metabolism</keyword>
<comment type="cofactor">
    <cofactor evidence="2">
        <name>Mg(2+)</name>
        <dbReference type="ChEBI" id="CHEBI:18420"/>
    </cofactor>
</comment>
<evidence type="ECO:0000256" key="5">
    <source>
        <dbReference type="ARBA" id="ARBA00010231"/>
    </source>
</evidence>
<dbReference type="EMBL" id="WNJQ01000008">
    <property type="protein sequence ID" value="MBC9825929.1"/>
    <property type="molecule type" value="Genomic_DNA"/>
</dbReference>
<dbReference type="PANTHER" id="PTHR45745:SF1">
    <property type="entry name" value="PHOSPHOGLUCOMUTASE 2B-RELATED"/>
    <property type="match status" value="1"/>
</dbReference>
<keyword evidence="9 15" id="KW-0479">Metal-binding</keyword>
<dbReference type="InterPro" id="IPR005841">
    <property type="entry name" value="Alpha-D-phosphohexomutase_SF"/>
</dbReference>
<dbReference type="PROSITE" id="PS00710">
    <property type="entry name" value="PGM_PMM"/>
    <property type="match status" value="1"/>
</dbReference>
<name>A0ABR7TD70_9LACT</name>
<comment type="similarity">
    <text evidence="5 15">Belongs to the phosphohexose mutase family.</text>
</comment>
<comment type="caution">
    <text evidence="20">The sequence shown here is derived from an EMBL/GenBank/DDBJ whole genome shotgun (WGS) entry which is preliminary data.</text>
</comment>
<evidence type="ECO:0000256" key="4">
    <source>
        <dbReference type="ARBA" id="ARBA00005189"/>
    </source>
</evidence>
<sequence length="545" mass="61171">MNYKETYQQWLNFDEETRKELLEINNEKEIEDRFYKDLAFGTGGLRGLMGAGPNRINSYTVRKVTYGLSQYIRENFQNNPSVVIAYDTRNGSKEFAKDAASVFCASGVKVFLFEEVAPTPVLSFAVRHLNASAGIVITASHNPKEYNGYKVYNQYGGQLVPSEANEVIKCINDVKNFDSIPTSDLEIDKKNEQLKLIGPELLEAFLLEASKQSIYKNEENNLKVVYTPLHGAGNIPVRHILKDFNVSVVQGQELPDGNFPTVHSPNPEERDALTIAIQQAKVEDADIVIGTDPDCDRIGVAIKHNGNYELLSGNQIGALLVDFVLKNRETTKKSTLIKTIVTNDLGADIAQKHGLNILNTLTGFKYIGDKITEFEHTNEQEFVIGYEESYGYLVGTHARDKDAVVAALLICEMANAYKNKGFTLLDQLEEIYDEYGFYLDALDSFTLKGIEGSKKIKQLMIDIKNLEKGFIPDTRVFLDYNKGIDDLPKEDVLKFILNDGSWIAIRPSGTEPKIKVYYSIKAEDKVKAQNKLTSLKKVIEAKILE</sequence>
<evidence type="ECO:0000259" key="17">
    <source>
        <dbReference type="Pfam" id="PF02878"/>
    </source>
</evidence>
<dbReference type="EC" id="5.4.2.2" evidence="6"/>
<keyword evidence="21" id="KW-1185">Reference proteome</keyword>
<keyword evidence="11" id="KW-0413">Isomerase</keyword>
<feature type="domain" description="Alpha-D-phosphohexomutase C-terminal" evidence="16">
    <location>
        <begin position="489"/>
        <end position="524"/>
    </location>
</feature>
<dbReference type="SUPFAM" id="SSF53738">
    <property type="entry name" value="Phosphoglucomutase, first 3 domains"/>
    <property type="match status" value="3"/>
</dbReference>
<accession>A0ABR7TD70</accession>
<evidence type="ECO:0000256" key="2">
    <source>
        <dbReference type="ARBA" id="ARBA00001946"/>
    </source>
</evidence>
<dbReference type="Pfam" id="PF02879">
    <property type="entry name" value="PGM_PMM_II"/>
    <property type="match status" value="1"/>
</dbReference>
<dbReference type="SUPFAM" id="SSF55957">
    <property type="entry name" value="Phosphoglucomutase, C-terminal domain"/>
    <property type="match status" value="1"/>
</dbReference>
<proteinExistence type="inferred from homology"/>
<gene>
    <name evidence="20" type="ORF">GLO26_08880</name>
</gene>
<dbReference type="InterPro" id="IPR016066">
    <property type="entry name" value="A-D-PHexomutase_CS"/>
</dbReference>
<evidence type="ECO:0000256" key="9">
    <source>
        <dbReference type="ARBA" id="ARBA00022723"/>
    </source>
</evidence>
<keyword evidence="7" id="KW-0313">Glucose metabolism</keyword>
<evidence type="ECO:0000256" key="11">
    <source>
        <dbReference type="ARBA" id="ARBA00023235"/>
    </source>
</evidence>
<protein>
    <recommendedName>
        <fullName evidence="12">Phosphoglucomutase</fullName>
        <ecNumber evidence="6">5.4.2.2</ecNumber>
    </recommendedName>
    <alternativeName>
        <fullName evidence="14">Alpha-phosphoglucomutase</fullName>
    </alternativeName>
    <alternativeName>
        <fullName evidence="13">Glucose phosphomutase</fullName>
    </alternativeName>
</protein>
<evidence type="ECO:0000256" key="1">
    <source>
        <dbReference type="ARBA" id="ARBA00000443"/>
    </source>
</evidence>
<dbReference type="PANTHER" id="PTHR45745">
    <property type="entry name" value="PHOSPHOMANNOMUTASE 45A"/>
    <property type="match status" value="1"/>
</dbReference>
<evidence type="ECO:0000313" key="21">
    <source>
        <dbReference type="Proteomes" id="UP000638836"/>
    </source>
</evidence>
<evidence type="ECO:0000256" key="12">
    <source>
        <dbReference type="ARBA" id="ARBA00039995"/>
    </source>
</evidence>
<keyword evidence="10 15" id="KW-0460">Magnesium</keyword>
<evidence type="ECO:0000256" key="6">
    <source>
        <dbReference type="ARBA" id="ARBA00012728"/>
    </source>
</evidence>
<evidence type="ECO:0000256" key="7">
    <source>
        <dbReference type="ARBA" id="ARBA00022526"/>
    </source>
</evidence>